<keyword evidence="2" id="KW-1185">Reference proteome</keyword>
<sequence>MFKTLAEAGDAEAQFNLALIYAEGAGLPQNPREALFWAWLARIEGVAPAEVLADKLQSALPPDACEALAARLEARLAPRVAEGDSAAMLGLARVLLHLRPKPDARRAYEWLAIAAALGQPEAAGARDATLAAIPEKDRFNVQDGALEAFAVWCREAKNPAPACAAAG</sequence>
<dbReference type="EMBL" id="OAOQ01000016">
    <property type="protein sequence ID" value="SNX73801.1"/>
    <property type="molecule type" value="Genomic_DNA"/>
</dbReference>
<organism evidence="1 2">
    <name type="scientific">Cereibacter ovatus</name>
    <dbReference type="NCBI Taxonomy" id="439529"/>
    <lineage>
        <taxon>Bacteria</taxon>
        <taxon>Pseudomonadati</taxon>
        <taxon>Pseudomonadota</taxon>
        <taxon>Alphaproteobacteria</taxon>
        <taxon>Rhodobacterales</taxon>
        <taxon>Paracoccaceae</taxon>
        <taxon>Cereibacter</taxon>
    </lineage>
</organism>
<reference evidence="2" key="1">
    <citation type="submission" date="2017-08" db="EMBL/GenBank/DDBJ databases">
        <authorList>
            <person name="Varghese N."/>
            <person name="Submissions S."/>
        </authorList>
    </citation>
    <scope>NUCLEOTIDE SEQUENCE [LARGE SCALE GENOMIC DNA]</scope>
    <source>
        <strain evidence="2">JA234</strain>
    </source>
</reference>
<protein>
    <recommendedName>
        <fullName evidence="3">Sel1 repeat family protein</fullName>
    </recommendedName>
</protein>
<dbReference type="Gene3D" id="1.25.40.10">
    <property type="entry name" value="Tetratricopeptide repeat domain"/>
    <property type="match status" value="1"/>
</dbReference>
<dbReference type="Proteomes" id="UP000219467">
    <property type="component" value="Unassembled WGS sequence"/>
</dbReference>
<dbReference type="Pfam" id="PF08238">
    <property type="entry name" value="Sel1"/>
    <property type="match status" value="2"/>
</dbReference>
<evidence type="ECO:0000313" key="1">
    <source>
        <dbReference type="EMBL" id="SNX73801.1"/>
    </source>
</evidence>
<evidence type="ECO:0008006" key="3">
    <source>
        <dbReference type="Google" id="ProtNLM"/>
    </source>
</evidence>
<dbReference type="SMART" id="SM00671">
    <property type="entry name" value="SEL1"/>
    <property type="match status" value="2"/>
</dbReference>
<dbReference type="RefSeq" id="WP_235841015.1">
    <property type="nucleotide sequence ID" value="NZ_OAOQ01000016.1"/>
</dbReference>
<dbReference type="InterPro" id="IPR006597">
    <property type="entry name" value="Sel1-like"/>
</dbReference>
<dbReference type="SUPFAM" id="SSF81901">
    <property type="entry name" value="HCP-like"/>
    <property type="match status" value="1"/>
</dbReference>
<dbReference type="InterPro" id="IPR011990">
    <property type="entry name" value="TPR-like_helical_dom_sf"/>
</dbReference>
<name>A0A285D1W2_9RHOB</name>
<accession>A0A285D1W2</accession>
<proteinExistence type="predicted"/>
<evidence type="ECO:0000313" key="2">
    <source>
        <dbReference type="Proteomes" id="UP000219467"/>
    </source>
</evidence>
<gene>
    <name evidence="1" type="ORF">SAMN05878503_11673</name>
</gene>
<dbReference type="AlphaFoldDB" id="A0A285D1W2"/>